<keyword evidence="2" id="KW-0472">Membrane</keyword>
<dbReference type="OrthoDB" id="666653at2759"/>
<accession>A0A9Q0NRB4</accession>
<dbReference type="AlphaFoldDB" id="A0A9Q0NRB4"/>
<reference evidence="3" key="1">
    <citation type="submission" date="2022-11" db="EMBL/GenBank/DDBJ databases">
        <authorList>
            <person name="Hyden B.L."/>
            <person name="Feng K."/>
            <person name="Yates T."/>
            <person name="Jawdy S."/>
            <person name="Smart L.B."/>
            <person name="Muchero W."/>
        </authorList>
    </citation>
    <scope>NUCLEOTIDE SEQUENCE</scope>
    <source>
        <tissue evidence="3">Shoot tip</tissue>
    </source>
</reference>
<evidence type="ECO:0000256" key="1">
    <source>
        <dbReference type="SAM" id="MobiDB-lite"/>
    </source>
</evidence>
<name>A0A9Q0NRB4_SALVM</name>
<dbReference type="Proteomes" id="UP001151529">
    <property type="component" value="Chromosome 14"/>
</dbReference>
<reference evidence="3" key="2">
    <citation type="journal article" date="2023" name="Int. J. Mol. Sci.">
        <title>De Novo Assembly and Annotation of 11 Diverse Shrub Willow (Salix) Genomes Reveals Novel Gene Organization in Sex-Linked Regions.</title>
        <authorList>
            <person name="Hyden B."/>
            <person name="Feng K."/>
            <person name="Yates T.B."/>
            <person name="Jawdy S."/>
            <person name="Cereghino C."/>
            <person name="Smart L.B."/>
            <person name="Muchero W."/>
        </authorList>
    </citation>
    <scope>NUCLEOTIDE SEQUENCE [LARGE SCALE GENOMIC DNA]</scope>
    <source>
        <tissue evidence="3">Shoot tip</tissue>
    </source>
</reference>
<keyword evidence="2" id="KW-0812">Transmembrane</keyword>
<organism evidence="3 4">
    <name type="scientific">Salix viminalis</name>
    <name type="common">Common osier</name>
    <name type="synonym">Basket willow</name>
    <dbReference type="NCBI Taxonomy" id="40686"/>
    <lineage>
        <taxon>Eukaryota</taxon>
        <taxon>Viridiplantae</taxon>
        <taxon>Streptophyta</taxon>
        <taxon>Embryophyta</taxon>
        <taxon>Tracheophyta</taxon>
        <taxon>Spermatophyta</taxon>
        <taxon>Magnoliopsida</taxon>
        <taxon>eudicotyledons</taxon>
        <taxon>Gunneridae</taxon>
        <taxon>Pentapetalae</taxon>
        <taxon>rosids</taxon>
        <taxon>fabids</taxon>
        <taxon>Malpighiales</taxon>
        <taxon>Salicaceae</taxon>
        <taxon>Saliceae</taxon>
        <taxon>Salix</taxon>
    </lineage>
</organism>
<proteinExistence type="predicted"/>
<comment type="caution">
    <text evidence="3">The sequence shown here is derived from an EMBL/GenBank/DDBJ whole genome shotgun (WGS) entry which is preliminary data.</text>
</comment>
<keyword evidence="2" id="KW-1133">Transmembrane helix</keyword>
<feature type="transmembrane region" description="Helical" evidence="2">
    <location>
        <begin position="49"/>
        <end position="67"/>
    </location>
</feature>
<protein>
    <submittedName>
        <fullName evidence="3">Uncharacterized protein</fullName>
    </submittedName>
</protein>
<feature type="transmembrane region" description="Helical" evidence="2">
    <location>
        <begin position="128"/>
        <end position="151"/>
    </location>
</feature>
<keyword evidence="4" id="KW-1185">Reference proteome</keyword>
<dbReference type="PANTHER" id="PTHR33430:SF1">
    <property type="entry name" value="PGG DOMAIN-CONTAINING PROTEIN"/>
    <property type="match status" value="1"/>
</dbReference>
<evidence type="ECO:0000313" key="4">
    <source>
        <dbReference type="Proteomes" id="UP001151529"/>
    </source>
</evidence>
<evidence type="ECO:0000256" key="2">
    <source>
        <dbReference type="SAM" id="Phobius"/>
    </source>
</evidence>
<feature type="transmembrane region" description="Helical" evidence="2">
    <location>
        <begin position="87"/>
        <end position="108"/>
    </location>
</feature>
<dbReference type="PANTHER" id="PTHR33430">
    <property type="entry name" value="MATERNAL EFFECT EMBRYO ARREST PROTEIN"/>
    <property type="match status" value="1"/>
</dbReference>
<feature type="region of interest" description="Disordered" evidence="1">
    <location>
        <begin position="260"/>
        <end position="281"/>
    </location>
</feature>
<sequence>MSGKQEEEYRAKRLNIDEKLLEKLDQLNGVAKKAEVNDKKIFKKALDDLVNVNSLFTIAVFVGLSVASRNQHSLDNRDECDAGPDVAKRLVLFEVVSFAFFLLSSLIAKSLKVYLNLFPPDIFEGHKLLGWARGIAFLSSVTASTTGIVLLTHSMADVVQIKVGKLSCGSYYAVTAVATLSVIVFIGLLIYLPSMLFTIYYVMFRIPKQSQNVWSEPSIVENSDTANSTAGTMTISDHTSGCFESRYITEDHGSASIFEVDDDGSNVDASGQGEQEEGRGEEEIDFQFDDAVGSSCYHSPFDMAQEKMELTEQEHHGDEPPMIREIMKQWKLALVVGGGSGCLRFVPGLLCGNL</sequence>
<evidence type="ECO:0000313" key="3">
    <source>
        <dbReference type="EMBL" id="KAJ6674457.1"/>
    </source>
</evidence>
<feature type="transmembrane region" description="Helical" evidence="2">
    <location>
        <begin position="171"/>
        <end position="202"/>
    </location>
</feature>
<dbReference type="EMBL" id="JAPFFL010000016">
    <property type="protein sequence ID" value="KAJ6674457.1"/>
    <property type="molecule type" value="Genomic_DNA"/>
</dbReference>
<gene>
    <name evidence="3" type="ORF">OIU85_010710</name>
</gene>